<proteinExistence type="inferred from homology"/>
<dbReference type="InterPro" id="IPR005484">
    <property type="entry name" value="Ribosomal_uL18_bac/plant/anim"/>
</dbReference>
<evidence type="ECO:0000256" key="2">
    <source>
        <dbReference type="ARBA" id="ARBA00022980"/>
    </source>
</evidence>
<sequence length="136" mass="15225">MLAKIVQPYHLKVFFSNKFVHASILDTLQNVCVTAVSTNNKLFNSLIGSYKPKNDVRACLAVAKLLAEKAQELQVEKLFWDGEIAQKSRKRDHRPKAEQLWKALEANGKAERALKTPNISRGNPAVSRCCSALPLH</sequence>
<protein>
    <submittedName>
        <fullName evidence="4">Uncharacterized protein</fullName>
    </submittedName>
</protein>
<dbReference type="Pfam" id="PF00861">
    <property type="entry name" value="Ribosomal_L18p"/>
    <property type="match status" value="1"/>
</dbReference>
<comment type="caution">
    <text evidence="4">The sequence shown here is derived from an EMBL/GenBank/DDBJ whole genome shotgun (WGS) entry which is preliminary data.</text>
</comment>
<dbReference type="GO" id="GO:1990904">
    <property type="term" value="C:ribonucleoprotein complex"/>
    <property type="evidence" value="ECO:0007669"/>
    <property type="project" value="UniProtKB-KW"/>
</dbReference>
<keyword evidence="3" id="KW-0687">Ribonucleoprotein</keyword>
<evidence type="ECO:0000313" key="4">
    <source>
        <dbReference type="EMBL" id="KAK9832043.1"/>
    </source>
</evidence>
<comment type="similarity">
    <text evidence="1">Belongs to the universal ribosomal protein uL18 family.</text>
</comment>
<keyword evidence="2" id="KW-0689">Ribosomal protein</keyword>
<accession>A0AAW1REF6</accession>
<organism evidence="4 5">
    <name type="scientific">Elliptochloris bilobata</name>
    <dbReference type="NCBI Taxonomy" id="381761"/>
    <lineage>
        <taxon>Eukaryota</taxon>
        <taxon>Viridiplantae</taxon>
        <taxon>Chlorophyta</taxon>
        <taxon>core chlorophytes</taxon>
        <taxon>Trebouxiophyceae</taxon>
        <taxon>Trebouxiophyceae incertae sedis</taxon>
        <taxon>Elliptochloris clade</taxon>
        <taxon>Elliptochloris</taxon>
    </lineage>
</organism>
<dbReference type="GO" id="GO:0006412">
    <property type="term" value="P:translation"/>
    <property type="evidence" value="ECO:0007669"/>
    <property type="project" value="InterPro"/>
</dbReference>
<dbReference type="GO" id="GO:0005840">
    <property type="term" value="C:ribosome"/>
    <property type="evidence" value="ECO:0007669"/>
    <property type="project" value="UniProtKB-KW"/>
</dbReference>
<evidence type="ECO:0000256" key="1">
    <source>
        <dbReference type="ARBA" id="ARBA00007116"/>
    </source>
</evidence>
<evidence type="ECO:0000256" key="3">
    <source>
        <dbReference type="ARBA" id="ARBA00023274"/>
    </source>
</evidence>
<keyword evidence="5" id="KW-1185">Reference proteome</keyword>
<dbReference type="SUPFAM" id="SSF53137">
    <property type="entry name" value="Translational machinery components"/>
    <property type="match status" value="1"/>
</dbReference>
<dbReference type="Gene3D" id="3.30.420.100">
    <property type="match status" value="1"/>
</dbReference>
<evidence type="ECO:0000313" key="5">
    <source>
        <dbReference type="Proteomes" id="UP001445335"/>
    </source>
</evidence>
<name>A0AAW1REF6_9CHLO</name>
<dbReference type="AlphaFoldDB" id="A0AAW1REF6"/>
<gene>
    <name evidence="4" type="ORF">WJX81_001507</name>
</gene>
<reference evidence="4 5" key="1">
    <citation type="journal article" date="2024" name="Nat. Commun.">
        <title>Phylogenomics reveals the evolutionary origins of lichenization in chlorophyte algae.</title>
        <authorList>
            <person name="Puginier C."/>
            <person name="Libourel C."/>
            <person name="Otte J."/>
            <person name="Skaloud P."/>
            <person name="Haon M."/>
            <person name="Grisel S."/>
            <person name="Petersen M."/>
            <person name="Berrin J.G."/>
            <person name="Delaux P.M."/>
            <person name="Dal Grande F."/>
            <person name="Keller J."/>
        </authorList>
    </citation>
    <scope>NUCLEOTIDE SEQUENCE [LARGE SCALE GENOMIC DNA]</scope>
    <source>
        <strain evidence="4 5">SAG 245.80</strain>
    </source>
</reference>
<dbReference type="EMBL" id="JALJOU010000042">
    <property type="protein sequence ID" value="KAK9832043.1"/>
    <property type="molecule type" value="Genomic_DNA"/>
</dbReference>
<dbReference type="GO" id="GO:0003735">
    <property type="term" value="F:structural constituent of ribosome"/>
    <property type="evidence" value="ECO:0007669"/>
    <property type="project" value="InterPro"/>
</dbReference>
<dbReference type="Proteomes" id="UP001445335">
    <property type="component" value="Unassembled WGS sequence"/>
</dbReference>